<gene>
    <name evidence="2" type="ORF">C4544_01550</name>
</gene>
<dbReference type="Proteomes" id="UP000285655">
    <property type="component" value="Unassembled WGS sequence"/>
</dbReference>
<protein>
    <submittedName>
        <fullName evidence="2">Uncharacterized protein</fullName>
    </submittedName>
</protein>
<name>A0A419DFI8_9BACT</name>
<evidence type="ECO:0000313" key="3">
    <source>
        <dbReference type="Proteomes" id="UP000285655"/>
    </source>
</evidence>
<sequence>MGIDIKTIGKVLQEAGKIELYQQVLDMQAKLNDFQDANYDLKKEIRKLKEKLETKNKLEFKSNAYWMSEKDQKVGPFCSRCMDTDGKLIRMHKDSNNDYFQCPTCKNGIGTRKLGAVVKTNKRLDFTV</sequence>
<evidence type="ECO:0000256" key="1">
    <source>
        <dbReference type="SAM" id="Coils"/>
    </source>
</evidence>
<dbReference type="EMBL" id="QZJW01000008">
    <property type="protein sequence ID" value="RJO61857.1"/>
    <property type="molecule type" value="Genomic_DNA"/>
</dbReference>
<accession>A0A419DFI8</accession>
<keyword evidence="1" id="KW-0175">Coiled coil</keyword>
<evidence type="ECO:0000313" key="2">
    <source>
        <dbReference type="EMBL" id="RJO61857.1"/>
    </source>
</evidence>
<dbReference type="AlphaFoldDB" id="A0A419DFI8"/>
<comment type="caution">
    <text evidence="2">The sequence shown here is derived from an EMBL/GenBank/DDBJ whole genome shotgun (WGS) entry which is preliminary data.</text>
</comment>
<proteinExistence type="predicted"/>
<organism evidence="2 3">
    <name type="scientific">candidate division WS5 bacterium</name>
    <dbReference type="NCBI Taxonomy" id="2093353"/>
    <lineage>
        <taxon>Bacteria</taxon>
        <taxon>candidate division WS5</taxon>
    </lineage>
</organism>
<feature type="coiled-coil region" evidence="1">
    <location>
        <begin position="31"/>
        <end position="58"/>
    </location>
</feature>
<reference evidence="2 3" key="1">
    <citation type="journal article" date="2017" name="ISME J.">
        <title>Energy and carbon metabolisms in a deep terrestrial subsurface fluid microbial community.</title>
        <authorList>
            <person name="Momper L."/>
            <person name="Jungbluth S.P."/>
            <person name="Lee M.D."/>
            <person name="Amend J.P."/>
        </authorList>
    </citation>
    <scope>NUCLEOTIDE SEQUENCE [LARGE SCALE GENOMIC DNA]</scope>
    <source>
        <strain evidence="2">SURF_29</strain>
    </source>
</reference>